<keyword evidence="1" id="KW-0812">Transmembrane</keyword>
<feature type="transmembrane region" description="Helical" evidence="1">
    <location>
        <begin position="12"/>
        <end position="37"/>
    </location>
</feature>
<name>A0A8T0D6C2_9TREM</name>
<evidence type="ECO:0000313" key="2">
    <source>
        <dbReference type="EMBL" id="KAF8563383.1"/>
    </source>
</evidence>
<organism evidence="2 3">
    <name type="scientific">Paragonimus westermani</name>
    <dbReference type="NCBI Taxonomy" id="34504"/>
    <lineage>
        <taxon>Eukaryota</taxon>
        <taxon>Metazoa</taxon>
        <taxon>Spiralia</taxon>
        <taxon>Lophotrochozoa</taxon>
        <taxon>Platyhelminthes</taxon>
        <taxon>Trematoda</taxon>
        <taxon>Digenea</taxon>
        <taxon>Plagiorchiida</taxon>
        <taxon>Troglotremata</taxon>
        <taxon>Troglotrematidae</taxon>
        <taxon>Paragonimus</taxon>
    </lineage>
</organism>
<protein>
    <submittedName>
        <fullName evidence="2">Uncharacterized protein</fullName>
    </submittedName>
</protein>
<feature type="transmembrane region" description="Helical" evidence="1">
    <location>
        <begin position="186"/>
        <end position="209"/>
    </location>
</feature>
<dbReference type="EMBL" id="JTDF01012051">
    <property type="protein sequence ID" value="KAF8563383.1"/>
    <property type="molecule type" value="Genomic_DNA"/>
</dbReference>
<evidence type="ECO:0000256" key="1">
    <source>
        <dbReference type="SAM" id="Phobius"/>
    </source>
</evidence>
<feature type="transmembrane region" description="Helical" evidence="1">
    <location>
        <begin position="74"/>
        <end position="94"/>
    </location>
</feature>
<sequence length="254" mass="27550">SHFSLFSLILSQALALFVLSLFWLGGLVGRLPVMYLLETKVPSRVHRRFVEHGDFTPLSLSQSSFSLSTSSTRWLLSVVRLLGALLSVVSAVALTRLSVSTDRSTFTADETTRHTGATTGAHHYFTWLGGSLFLGLGVGISSSSTVGSVLATRHSFDAHRLQLAGLLGQLLVPPLVAYIHHWAGAWRYTCVLGGASLLLGILLSSSLIADLVHTVLFEKQAACVSRHVDERVTSFREDDEPRLSSPVTLHSVDE</sequence>
<gene>
    <name evidence="2" type="ORF">P879_11476</name>
</gene>
<dbReference type="Proteomes" id="UP000699462">
    <property type="component" value="Unassembled WGS sequence"/>
</dbReference>
<feature type="transmembrane region" description="Helical" evidence="1">
    <location>
        <begin position="163"/>
        <end position="180"/>
    </location>
</feature>
<reference evidence="2 3" key="1">
    <citation type="submission" date="2019-07" db="EMBL/GenBank/DDBJ databases">
        <title>Annotation for the trematode Paragonimus westermani.</title>
        <authorList>
            <person name="Choi Y.-J."/>
        </authorList>
    </citation>
    <scope>NUCLEOTIDE SEQUENCE [LARGE SCALE GENOMIC DNA]</scope>
    <source>
        <strain evidence="2">180907_Pwestermani</strain>
    </source>
</reference>
<evidence type="ECO:0000313" key="3">
    <source>
        <dbReference type="Proteomes" id="UP000699462"/>
    </source>
</evidence>
<comment type="caution">
    <text evidence="2">The sequence shown here is derived from an EMBL/GenBank/DDBJ whole genome shotgun (WGS) entry which is preliminary data.</text>
</comment>
<keyword evidence="3" id="KW-1185">Reference proteome</keyword>
<keyword evidence="1" id="KW-0472">Membrane</keyword>
<proteinExistence type="predicted"/>
<dbReference type="AlphaFoldDB" id="A0A8T0D6C2"/>
<feature type="transmembrane region" description="Helical" evidence="1">
    <location>
        <begin position="124"/>
        <end position="151"/>
    </location>
</feature>
<dbReference type="OrthoDB" id="10520431at2759"/>
<accession>A0A8T0D6C2</accession>
<keyword evidence="1" id="KW-1133">Transmembrane helix</keyword>
<feature type="non-terminal residue" evidence="2">
    <location>
        <position position="254"/>
    </location>
</feature>